<protein>
    <submittedName>
        <fullName evidence="1">Uncharacterized protein</fullName>
    </submittedName>
</protein>
<evidence type="ECO:0000313" key="2">
    <source>
        <dbReference type="Proteomes" id="UP001304895"/>
    </source>
</evidence>
<keyword evidence="2" id="KW-1185">Reference proteome</keyword>
<reference evidence="1" key="2">
    <citation type="submission" date="2023-05" db="EMBL/GenBank/DDBJ databases">
        <authorList>
            <consortium name="Lawrence Berkeley National Laboratory"/>
            <person name="Steindorff A."/>
            <person name="Hensen N."/>
            <person name="Bonometti L."/>
            <person name="Westerberg I."/>
            <person name="Brannstrom I.O."/>
            <person name="Guillou S."/>
            <person name="Cros-Aarteil S."/>
            <person name="Calhoun S."/>
            <person name="Haridas S."/>
            <person name="Kuo A."/>
            <person name="Mondo S."/>
            <person name="Pangilinan J."/>
            <person name="Riley R."/>
            <person name="Labutti K."/>
            <person name="Andreopoulos B."/>
            <person name="Lipzen A."/>
            <person name="Chen C."/>
            <person name="Yanf M."/>
            <person name="Daum C."/>
            <person name="Ng V."/>
            <person name="Clum A."/>
            <person name="Ohm R."/>
            <person name="Martin F."/>
            <person name="Silar P."/>
            <person name="Natvig D."/>
            <person name="Lalanne C."/>
            <person name="Gautier V."/>
            <person name="Ament-Velasquez S.L."/>
            <person name="Kruys A."/>
            <person name="Hutchinson M.I."/>
            <person name="Powell A.J."/>
            <person name="Barry K."/>
            <person name="Miller A.N."/>
            <person name="Grigoriev I.V."/>
            <person name="Debuchy R."/>
            <person name="Gladieux P."/>
            <person name="Thoren M.H."/>
            <person name="Johannesson H."/>
        </authorList>
    </citation>
    <scope>NUCLEOTIDE SEQUENCE</scope>
    <source>
        <strain evidence="1">CBS 123565</strain>
    </source>
</reference>
<name>A0AAN6UJP4_9PEZI</name>
<dbReference type="InterPro" id="IPR024645">
    <property type="entry name" value="Mitochondr_Som1"/>
</dbReference>
<dbReference type="Proteomes" id="UP001304895">
    <property type="component" value="Unassembled WGS sequence"/>
</dbReference>
<gene>
    <name evidence="1" type="ORF">BT67DRAFT_346613</name>
</gene>
<dbReference type="EMBL" id="MU853410">
    <property type="protein sequence ID" value="KAK4133886.1"/>
    <property type="molecule type" value="Genomic_DNA"/>
</dbReference>
<dbReference type="Pfam" id="PF11093">
    <property type="entry name" value="Mitochondr_Som1"/>
    <property type="match status" value="1"/>
</dbReference>
<accession>A0AAN6UJP4</accession>
<proteinExistence type="predicted"/>
<sequence length="90" mass="10139">MAPPCQGFPVKHLPARAQIGADGKIRKTEDGGRIDLARDCELLGLLQYDCVVERPEFSDSPVTCWPVQRWFRRCQDKKGSFTAETTAWEG</sequence>
<feature type="non-terminal residue" evidence="1">
    <location>
        <position position="90"/>
    </location>
</feature>
<evidence type="ECO:0000313" key="1">
    <source>
        <dbReference type="EMBL" id="KAK4133886.1"/>
    </source>
</evidence>
<dbReference type="GO" id="GO:0042720">
    <property type="term" value="C:mitochondrial inner membrane peptidase complex"/>
    <property type="evidence" value="ECO:0007669"/>
    <property type="project" value="InterPro"/>
</dbReference>
<comment type="caution">
    <text evidence="1">The sequence shown here is derived from an EMBL/GenBank/DDBJ whole genome shotgun (WGS) entry which is preliminary data.</text>
</comment>
<reference evidence="1" key="1">
    <citation type="journal article" date="2023" name="Mol. Phylogenet. Evol.">
        <title>Genome-scale phylogeny and comparative genomics of the fungal order Sordariales.</title>
        <authorList>
            <person name="Hensen N."/>
            <person name="Bonometti L."/>
            <person name="Westerberg I."/>
            <person name="Brannstrom I.O."/>
            <person name="Guillou S."/>
            <person name="Cros-Aarteil S."/>
            <person name="Calhoun S."/>
            <person name="Haridas S."/>
            <person name="Kuo A."/>
            <person name="Mondo S."/>
            <person name="Pangilinan J."/>
            <person name="Riley R."/>
            <person name="LaButti K."/>
            <person name="Andreopoulos B."/>
            <person name="Lipzen A."/>
            <person name="Chen C."/>
            <person name="Yan M."/>
            <person name="Daum C."/>
            <person name="Ng V."/>
            <person name="Clum A."/>
            <person name="Steindorff A."/>
            <person name="Ohm R.A."/>
            <person name="Martin F."/>
            <person name="Silar P."/>
            <person name="Natvig D.O."/>
            <person name="Lalanne C."/>
            <person name="Gautier V."/>
            <person name="Ament-Velasquez S.L."/>
            <person name="Kruys A."/>
            <person name="Hutchinson M.I."/>
            <person name="Powell A.J."/>
            <person name="Barry K."/>
            <person name="Miller A.N."/>
            <person name="Grigoriev I.V."/>
            <person name="Debuchy R."/>
            <person name="Gladieux P."/>
            <person name="Hiltunen Thoren M."/>
            <person name="Johannesson H."/>
        </authorList>
    </citation>
    <scope>NUCLEOTIDE SEQUENCE</scope>
    <source>
        <strain evidence="1">CBS 123565</strain>
    </source>
</reference>
<dbReference type="AlphaFoldDB" id="A0AAN6UJP4"/>
<organism evidence="1 2">
    <name type="scientific">Trichocladium antarcticum</name>
    <dbReference type="NCBI Taxonomy" id="1450529"/>
    <lineage>
        <taxon>Eukaryota</taxon>
        <taxon>Fungi</taxon>
        <taxon>Dikarya</taxon>
        <taxon>Ascomycota</taxon>
        <taxon>Pezizomycotina</taxon>
        <taxon>Sordariomycetes</taxon>
        <taxon>Sordariomycetidae</taxon>
        <taxon>Sordariales</taxon>
        <taxon>Chaetomiaceae</taxon>
        <taxon>Trichocladium</taxon>
    </lineage>
</organism>